<dbReference type="AlphaFoldDB" id="A0A061EGA8"/>
<dbReference type="STRING" id="3641.A0A061EGA8"/>
<proteinExistence type="predicted"/>
<evidence type="ECO:0000256" key="6">
    <source>
        <dbReference type="SAM" id="MobiDB-lite"/>
    </source>
</evidence>
<dbReference type="EMBL" id="CM001882">
    <property type="protein sequence ID" value="EOY03921.1"/>
    <property type="molecule type" value="Genomic_DNA"/>
</dbReference>
<feature type="region of interest" description="Disordered" evidence="6">
    <location>
        <begin position="421"/>
        <end position="514"/>
    </location>
</feature>
<dbReference type="eggNOG" id="ENOG502RBTV">
    <property type="taxonomic scope" value="Eukaryota"/>
</dbReference>
<comment type="subcellular location">
    <subcellularLocation>
        <location evidence="1">Membrane</location>
        <topology evidence="1">Single-pass membrane protein</topology>
    </subcellularLocation>
</comment>
<keyword evidence="2 7" id="KW-0812">Transmembrane</keyword>
<feature type="region of interest" description="Disordered" evidence="6">
    <location>
        <begin position="370"/>
        <end position="396"/>
    </location>
</feature>
<dbReference type="HOGENOM" id="CLU_009392_0_0_1"/>
<evidence type="ECO:0000313" key="9">
    <source>
        <dbReference type="EMBL" id="EOY03921.1"/>
    </source>
</evidence>
<feature type="coiled-coil region" evidence="5">
    <location>
        <begin position="597"/>
        <end position="702"/>
    </location>
</feature>
<dbReference type="PANTHER" id="PTHR31448">
    <property type="entry name" value="MYOSIN-BINDING PROTEIN 2"/>
    <property type="match status" value="1"/>
</dbReference>
<feature type="domain" description="GTD-binding" evidence="8">
    <location>
        <begin position="595"/>
        <end position="693"/>
    </location>
</feature>
<accession>A0A061EGA8</accession>
<feature type="compositionally biased region" description="Basic and acidic residues" evidence="6">
    <location>
        <begin position="370"/>
        <end position="384"/>
    </location>
</feature>
<evidence type="ECO:0000256" key="7">
    <source>
        <dbReference type="SAM" id="Phobius"/>
    </source>
</evidence>
<evidence type="ECO:0000313" key="10">
    <source>
        <dbReference type="Proteomes" id="UP000026915"/>
    </source>
</evidence>
<dbReference type="PROSITE" id="PS51775">
    <property type="entry name" value="GTD_BINDING"/>
    <property type="match status" value="1"/>
</dbReference>
<dbReference type="InterPro" id="IPR039306">
    <property type="entry name" value="MYOB"/>
</dbReference>
<dbReference type="InParanoid" id="A0A061EGA8"/>
<feature type="compositionally biased region" description="Basic and acidic residues" evidence="6">
    <location>
        <begin position="195"/>
        <end position="205"/>
    </location>
</feature>
<dbReference type="InterPro" id="IPR007656">
    <property type="entry name" value="GTD-bd"/>
</dbReference>
<keyword evidence="5" id="KW-0175">Coiled coil</keyword>
<sequence length="975" mass="109361">MASNKFATFLHKNTSKITVILVYALLEWTLIILLLLNSVFTYLITKFANYFGLKPPCPWCTRVDHVLEPGNDANCHRDLVCDKHATEISKLSYCSRHGKLAESHLMCEECLASRPTPSDNKSIGMTRIAFISWVSTDHKLDDGEIVLPCSCCKGSFGSKLHPPYFLFKPTWGALDYAQKGSLIIEAIEAGGSESDQYKEPSKPDSQESQEGEDMIEIKLNTEEDYNENSEEATADQHMLSDVESFGFGEAPEEECSGSELKLQDTCHEKDVHEDEKPGTMNVMEQHFSAPSEIHQSSHDNIVEPYFAEDDLLEFINLHPQKCVSDRLFSVELIDLSTSANHCSEKQDLGKEVNENETSDSPIEETALHAIDEGAEDTCPRKVESPELGDGDIENPSIIDADKGKEDLVDEAFEQVVTLHGAIGGNKTEASSSKEPDNPPAQHQEKTDLNLLVEQPKPETLLSTQESDLPQIEESVPSLQSFQEDSSSTKNSEAKEVNAPESDSTNNVGANQNEKSTMENKMISSDENQGGINTALSIHLDPNEAEEEKFPDTPTSLEGMHYLHKKLLLFEKRESVHEESLDGSVVSEIESGDPIQTIERLKTSLKAERKALSALYAELEEERSASAIAANQTMAMITRLQEEKAAMQMEALQYQRMMEEQSEYDQEALQLLNELMIKREKEKEELEKELEVYRKKVLDYEAKEKMRIMRRSKDGSVQSRKSSAACSYVEDSDELSIDLNREAKDEDSSFCGHQGSSSENTPADAVLNLEEMALDCVNHMSALDESLTEFEEERLSILDQLKALEDKLLTMGDDQFMEDLKSIQHSLNGFDENNILSSKEDNGVSSGFSNDTTFPEGKTMASMAKSLLPFLDATDNETEEVLMCQKQGECEPVEMQKYPGSNFGLDSKKYEIVEEVDHAYERLQALEEDKEFLKNCMGSIKKGDKGMDLFQAILQHLRDLRAVELRTRNMSDDPQR</sequence>
<evidence type="ECO:0000256" key="3">
    <source>
        <dbReference type="ARBA" id="ARBA00022989"/>
    </source>
</evidence>
<gene>
    <name evidence="9" type="ORF">TCM_019131</name>
</gene>
<dbReference type="PANTHER" id="PTHR31448:SF34">
    <property type="entry name" value="MYOSIN-BINDING PROTEIN 3"/>
    <property type="match status" value="1"/>
</dbReference>
<dbReference type="Proteomes" id="UP000026915">
    <property type="component" value="Chromosome 4"/>
</dbReference>
<feature type="transmembrane region" description="Helical" evidence="7">
    <location>
        <begin position="20"/>
        <end position="44"/>
    </location>
</feature>
<keyword evidence="10" id="KW-1185">Reference proteome</keyword>
<evidence type="ECO:0000259" key="8">
    <source>
        <dbReference type="PROSITE" id="PS51775"/>
    </source>
</evidence>
<protein>
    <recommendedName>
        <fullName evidence="8">GTD-binding domain-containing protein</fullName>
    </recommendedName>
</protein>
<organism evidence="9 10">
    <name type="scientific">Theobroma cacao</name>
    <name type="common">Cacao</name>
    <name type="synonym">Cocoa</name>
    <dbReference type="NCBI Taxonomy" id="3641"/>
    <lineage>
        <taxon>Eukaryota</taxon>
        <taxon>Viridiplantae</taxon>
        <taxon>Streptophyta</taxon>
        <taxon>Embryophyta</taxon>
        <taxon>Tracheophyta</taxon>
        <taxon>Spermatophyta</taxon>
        <taxon>Magnoliopsida</taxon>
        <taxon>eudicotyledons</taxon>
        <taxon>Gunneridae</taxon>
        <taxon>Pentapetalae</taxon>
        <taxon>rosids</taxon>
        <taxon>malvids</taxon>
        <taxon>Malvales</taxon>
        <taxon>Malvaceae</taxon>
        <taxon>Byttnerioideae</taxon>
        <taxon>Theobroma</taxon>
    </lineage>
</organism>
<feature type="compositionally biased region" description="Polar residues" evidence="6">
    <location>
        <begin position="476"/>
        <end position="490"/>
    </location>
</feature>
<evidence type="ECO:0000256" key="1">
    <source>
        <dbReference type="ARBA" id="ARBA00004167"/>
    </source>
</evidence>
<dbReference type="Gramene" id="EOY03921">
    <property type="protein sequence ID" value="EOY03921"/>
    <property type="gene ID" value="TCM_019131"/>
</dbReference>
<dbReference type="GO" id="GO:0016020">
    <property type="term" value="C:membrane"/>
    <property type="evidence" value="ECO:0007669"/>
    <property type="project" value="UniProtKB-SubCell"/>
</dbReference>
<feature type="compositionally biased region" description="Polar residues" evidence="6">
    <location>
        <begin position="500"/>
        <end position="514"/>
    </location>
</feature>
<keyword evidence="3 7" id="KW-1133">Transmembrane helix</keyword>
<dbReference type="GO" id="GO:0080115">
    <property type="term" value="F:myosin XI tail binding"/>
    <property type="evidence" value="ECO:0007669"/>
    <property type="project" value="UniProtKB-ARBA"/>
</dbReference>
<evidence type="ECO:0000256" key="5">
    <source>
        <dbReference type="SAM" id="Coils"/>
    </source>
</evidence>
<dbReference type="OMA" id="MGSIKKG"/>
<evidence type="ECO:0000256" key="4">
    <source>
        <dbReference type="ARBA" id="ARBA00023136"/>
    </source>
</evidence>
<keyword evidence="4 7" id="KW-0472">Membrane</keyword>
<feature type="region of interest" description="Disordered" evidence="6">
    <location>
        <begin position="191"/>
        <end position="212"/>
    </location>
</feature>
<dbReference type="FunCoup" id="A0A061EGA8">
    <property type="interactions" value="833"/>
</dbReference>
<feature type="compositionally biased region" description="Basic and acidic residues" evidence="6">
    <location>
        <begin position="431"/>
        <end position="447"/>
    </location>
</feature>
<name>A0A061EGA8_THECC</name>
<evidence type="ECO:0000256" key="2">
    <source>
        <dbReference type="ARBA" id="ARBA00022692"/>
    </source>
</evidence>
<reference evidence="9 10" key="1">
    <citation type="journal article" date="2013" name="Genome Biol.">
        <title>The genome sequence of the most widely cultivated cacao type and its use to identify candidate genes regulating pod color.</title>
        <authorList>
            <person name="Motamayor J.C."/>
            <person name="Mockaitis K."/>
            <person name="Schmutz J."/>
            <person name="Haiminen N."/>
            <person name="Iii D.L."/>
            <person name="Cornejo O."/>
            <person name="Findley S.D."/>
            <person name="Zheng P."/>
            <person name="Utro F."/>
            <person name="Royaert S."/>
            <person name="Saski C."/>
            <person name="Jenkins J."/>
            <person name="Podicheti R."/>
            <person name="Zhao M."/>
            <person name="Scheffler B.E."/>
            <person name="Stack J.C."/>
            <person name="Feltus F.A."/>
            <person name="Mustiga G.M."/>
            <person name="Amores F."/>
            <person name="Phillips W."/>
            <person name="Marelli J.P."/>
            <person name="May G.D."/>
            <person name="Shapiro H."/>
            <person name="Ma J."/>
            <person name="Bustamante C.D."/>
            <person name="Schnell R.J."/>
            <person name="Main D."/>
            <person name="Gilbert D."/>
            <person name="Parida L."/>
            <person name="Kuhn D.N."/>
        </authorList>
    </citation>
    <scope>NUCLEOTIDE SEQUENCE [LARGE SCALE GENOMIC DNA]</scope>
    <source>
        <strain evidence="10">cv. Matina 1-6</strain>
    </source>
</reference>
<dbReference type="Pfam" id="PF04576">
    <property type="entry name" value="Zein-binding"/>
    <property type="match status" value="1"/>
</dbReference>